<dbReference type="InterPro" id="IPR019404">
    <property type="entry name" value="Mediator_Med11"/>
</dbReference>
<feature type="region of interest" description="Disordered" evidence="5">
    <location>
        <begin position="60"/>
        <end position="89"/>
    </location>
</feature>
<accession>A0AAV5GUD0</accession>
<feature type="region of interest" description="Disordered" evidence="5">
    <location>
        <begin position="1"/>
        <end position="28"/>
    </location>
</feature>
<comment type="similarity">
    <text evidence="2 4">Belongs to the Mediator complex subunit 11 family.</text>
</comment>
<comment type="caution">
    <text evidence="6">The sequence shown here is derived from an EMBL/GenBank/DDBJ whole genome shotgun (WGS) entry which is preliminary data.</text>
</comment>
<feature type="compositionally biased region" description="Basic and acidic residues" evidence="5">
    <location>
        <begin position="77"/>
        <end position="89"/>
    </location>
</feature>
<dbReference type="GO" id="GO:0006357">
    <property type="term" value="P:regulation of transcription by RNA polymerase II"/>
    <property type="evidence" value="ECO:0007669"/>
    <property type="project" value="InterPro"/>
</dbReference>
<evidence type="ECO:0000256" key="5">
    <source>
        <dbReference type="SAM" id="MobiDB-lite"/>
    </source>
</evidence>
<evidence type="ECO:0000313" key="6">
    <source>
        <dbReference type="EMBL" id="GJN92967.1"/>
    </source>
</evidence>
<keyword evidence="4" id="KW-0010">Activator</keyword>
<comment type="function">
    <text evidence="4">Component of the Mediator complex, a coactivator involved in the regulated transcription of nearly all RNA polymerase II-dependent genes. Mediator functions as a bridge to convey information from gene-specific regulatory proteins to the basal RNA polymerase II transcription machinery. Mediator is recruited to promoters by direct interactions with regulatory proteins and serves as a scaffold for the assembly of a functional pre-initiation complex with RNA polymerase II and the general transcription factors.</text>
</comment>
<keyword evidence="4" id="KW-0805">Transcription regulation</keyword>
<dbReference type="EMBL" id="BQKY01000012">
    <property type="protein sequence ID" value="GJN92967.1"/>
    <property type="molecule type" value="Genomic_DNA"/>
</dbReference>
<reference evidence="6 7" key="1">
    <citation type="submission" date="2021-12" db="EMBL/GenBank/DDBJ databases">
        <title>High titer production of polyol ester of fatty acids by Rhodotorula paludigena BS15 towards product separation-free biomass refinery.</title>
        <authorList>
            <person name="Mano J."/>
            <person name="Ono H."/>
            <person name="Tanaka T."/>
            <person name="Naito K."/>
            <person name="Sushida H."/>
            <person name="Ike M."/>
            <person name="Tokuyasu K."/>
            <person name="Kitaoka M."/>
        </authorList>
    </citation>
    <scope>NUCLEOTIDE SEQUENCE [LARGE SCALE GENOMIC DNA]</scope>
    <source>
        <strain evidence="6 7">BS15</strain>
    </source>
</reference>
<evidence type="ECO:0000256" key="4">
    <source>
        <dbReference type="RuleBase" id="RU364147"/>
    </source>
</evidence>
<evidence type="ECO:0000256" key="1">
    <source>
        <dbReference type="ARBA" id="ARBA00004123"/>
    </source>
</evidence>
<evidence type="ECO:0000256" key="3">
    <source>
        <dbReference type="ARBA" id="ARBA00023242"/>
    </source>
</evidence>
<dbReference type="GO" id="GO:0016592">
    <property type="term" value="C:mediator complex"/>
    <property type="evidence" value="ECO:0007669"/>
    <property type="project" value="InterPro"/>
</dbReference>
<dbReference type="Gene3D" id="1.10.287.3490">
    <property type="match status" value="1"/>
</dbReference>
<keyword evidence="3 4" id="KW-0539">Nucleus</keyword>
<dbReference type="AlphaFoldDB" id="A0AAV5GUD0"/>
<dbReference type="Pfam" id="PF10280">
    <property type="entry name" value="Med11"/>
    <property type="match status" value="1"/>
</dbReference>
<dbReference type="Proteomes" id="UP001342314">
    <property type="component" value="Unassembled WGS sequence"/>
</dbReference>
<evidence type="ECO:0000256" key="2">
    <source>
        <dbReference type="ARBA" id="ARBA00008186"/>
    </source>
</evidence>
<keyword evidence="4" id="KW-0804">Transcription</keyword>
<organism evidence="6 7">
    <name type="scientific">Rhodotorula paludigena</name>
    <dbReference type="NCBI Taxonomy" id="86838"/>
    <lineage>
        <taxon>Eukaryota</taxon>
        <taxon>Fungi</taxon>
        <taxon>Dikarya</taxon>
        <taxon>Basidiomycota</taxon>
        <taxon>Pucciniomycotina</taxon>
        <taxon>Microbotryomycetes</taxon>
        <taxon>Sporidiobolales</taxon>
        <taxon>Sporidiobolaceae</taxon>
        <taxon>Rhodotorula</taxon>
    </lineage>
</organism>
<proteinExistence type="inferred from homology"/>
<sequence>MQVDEVGDRSVGSPEHDAGDGPQTRAAKRVAELKEVEENIAALLHFAGCTLASLHPDPLSSFTSRELATDDDADDESSAKRAEQAGKEPDKLTEFSKYAEGYYATLNDIQLALRTSIRHLRAARTSAAPLLDPAFASLVAGGAGGGGEVGPGGVARGEALRPLEGGVPVWRSGTERLPREGKREENETERVLSVAALEVERDAWAGLVRSLEEARRE</sequence>
<dbReference type="GO" id="GO:0003712">
    <property type="term" value="F:transcription coregulator activity"/>
    <property type="evidence" value="ECO:0007669"/>
    <property type="project" value="InterPro"/>
</dbReference>
<keyword evidence="7" id="KW-1185">Reference proteome</keyword>
<evidence type="ECO:0000313" key="7">
    <source>
        <dbReference type="Proteomes" id="UP001342314"/>
    </source>
</evidence>
<comment type="subcellular location">
    <subcellularLocation>
        <location evidence="1 4">Nucleus</location>
    </subcellularLocation>
</comment>
<protein>
    <recommendedName>
        <fullName evidence="4">Mediator of RNA polymerase II transcription subunit 11</fullName>
    </recommendedName>
    <alternativeName>
        <fullName evidence="4">Mediator complex subunit 11</fullName>
    </alternativeName>
</protein>
<name>A0AAV5GUD0_9BASI</name>
<comment type="subunit">
    <text evidence="4">Component of the Mediator complex.</text>
</comment>
<gene>
    <name evidence="4" type="primary">MED11</name>
    <name evidence="6" type="ORF">Rhopal_006012-T1</name>
</gene>